<sequence length="89" mass="10520">MFTLSFTHSAEQGLKQIPKEYRFTIYQKLEELCHLENPALTLKKLKSPDGVRRYSLRVGIYQVTIRIEQDTLIIIVLDAGHRKHAYRKY</sequence>
<evidence type="ECO:0000313" key="2">
    <source>
        <dbReference type="Proteomes" id="UP000694228"/>
    </source>
</evidence>
<dbReference type="PANTHER" id="PTHR35601:SF1">
    <property type="entry name" value="TOXIN RELE"/>
    <property type="match status" value="1"/>
</dbReference>
<dbReference type="OrthoDB" id="97626at2157"/>
<dbReference type="AlphaFoldDB" id="A0A8F5VRD0"/>
<protein>
    <submittedName>
        <fullName evidence="1">Type II toxin-antitoxin system RelE/ParE family toxin</fullName>
    </submittedName>
</protein>
<dbReference type="InterPro" id="IPR007712">
    <property type="entry name" value="RelE/ParE_toxin"/>
</dbReference>
<evidence type="ECO:0000313" key="1">
    <source>
        <dbReference type="EMBL" id="QXO96375.1"/>
    </source>
</evidence>
<dbReference type="EMBL" id="CP077107">
    <property type="protein sequence ID" value="QXO96375.1"/>
    <property type="molecule type" value="Genomic_DNA"/>
</dbReference>
<reference evidence="1 2" key="1">
    <citation type="submission" date="2021-06" db="EMBL/GenBank/DDBJ databases">
        <title>Complete genome sequence of the secondary alcohol utilizing methanogen Methanospirillum hungatei strain GP1.</title>
        <authorList>
            <person name="Day L.A."/>
            <person name="Costa K.C."/>
        </authorList>
    </citation>
    <scope>NUCLEOTIDE SEQUENCE [LARGE SCALE GENOMIC DNA]</scope>
    <source>
        <strain evidence="1 2">GP1</strain>
    </source>
</reference>
<accession>A0A8F5VRD0</accession>
<gene>
    <name evidence="1" type="ORF">KSK55_06745</name>
</gene>
<proteinExistence type="predicted"/>
<dbReference type="PANTHER" id="PTHR35601">
    <property type="entry name" value="TOXIN RELE"/>
    <property type="match status" value="1"/>
</dbReference>
<dbReference type="Pfam" id="PF05016">
    <property type="entry name" value="ParE_toxin"/>
    <property type="match status" value="1"/>
</dbReference>
<name>A0A8F5VRD0_METHU</name>
<dbReference type="Proteomes" id="UP000694228">
    <property type="component" value="Chromosome"/>
</dbReference>
<organism evidence="1 2">
    <name type="scientific">Methanospirillum hungatei</name>
    <dbReference type="NCBI Taxonomy" id="2203"/>
    <lineage>
        <taxon>Archaea</taxon>
        <taxon>Methanobacteriati</taxon>
        <taxon>Methanobacteriota</taxon>
        <taxon>Stenosarchaea group</taxon>
        <taxon>Methanomicrobia</taxon>
        <taxon>Methanomicrobiales</taxon>
        <taxon>Methanospirillaceae</taxon>
        <taxon>Methanospirillum</taxon>
    </lineage>
</organism>